<comment type="caution">
    <text evidence="1">The sequence shown here is derived from an EMBL/GenBank/DDBJ whole genome shotgun (WGS) entry which is preliminary data.</text>
</comment>
<organism evidence="1 2">
    <name type="scientific">Puia dinghuensis</name>
    <dbReference type="NCBI Taxonomy" id="1792502"/>
    <lineage>
        <taxon>Bacteria</taxon>
        <taxon>Pseudomonadati</taxon>
        <taxon>Bacteroidota</taxon>
        <taxon>Chitinophagia</taxon>
        <taxon>Chitinophagales</taxon>
        <taxon>Chitinophagaceae</taxon>
        <taxon>Puia</taxon>
    </lineage>
</organism>
<sequence>MNQALLSLGHSGLTVRAFDDDTVVNHNRGRQRFAHAEVGSSKAVTLINRINRFYGTHWQAILLPFHPDHQHSLKPYLSASFTISCVDTVKSRFAVESVLKSQIDEFGFNNKKPVYWMDLGNDKRTGQFVLSTLENVFQPTSKKFITTPSLPLFTEEFREELQTIKEDNTPSCSARESLHRQDLFINSEMALHGCRLLWTLISEGLTDYRGEFINLENGNTVRIPLEPRKAA</sequence>
<gene>
    <name evidence="1" type="ORF">GCM10011511_15120</name>
</gene>
<dbReference type="Gene3D" id="3.40.50.720">
    <property type="entry name" value="NAD(P)-binding Rossmann-like Domain"/>
    <property type="match status" value="1"/>
</dbReference>
<evidence type="ECO:0000313" key="1">
    <source>
        <dbReference type="EMBL" id="GGA92708.1"/>
    </source>
</evidence>
<dbReference type="InterPro" id="IPR022500">
    <property type="entry name" value="PRTRC_ThiF"/>
</dbReference>
<dbReference type="Proteomes" id="UP000607559">
    <property type="component" value="Unassembled WGS sequence"/>
</dbReference>
<dbReference type="NCBIfam" id="TIGR03736">
    <property type="entry name" value="PRTRC_ThiF"/>
    <property type="match status" value="1"/>
</dbReference>
<name>A0A8J2UB93_9BACT</name>
<reference evidence="1" key="2">
    <citation type="submission" date="2020-09" db="EMBL/GenBank/DDBJ databases">
        <authorList>
            <person name="Sun Q."/>
            <person name="Zhou Y."/>
        </authorList>
    </citation>
    <scope>NUCLEOTIDE SEQUENCE</scope>
    <source>
        <strain evidence="1">CGMCC 1.15448</strain>
    </source>
</reference>
<dbReference type="InterPro" id="IPR035985">
    <property type="entry name" value="Ubiquitin-activating_enz"/>
</dbReference>
<dbReference type="GO" id="GO:0008641">
    <property type="term" value="F:ubiquitin-like modifier activating enzyme activity"/>
    <property type="evidence" value="ECO:0007669"/>
    <property type="project" value="InterPro"/>
</dbReference>
<reference evidence="1" key="1">
    <citation type="journal article" date="2014" name="Int. J. Syst. Evol. Microbiol.">
        <title>Complete genome sequence of Corynebacterium casei LMG S-19264T (=DSM 44701T), isolated from a smear-ripened cheese.</title>
        <authorList>
            <consortium name="US DOE Joint Genome Institute (JGI-PGF)"/>
            <person name="Walter F."/>
            <person name="Albersmeier A."/>
            <person name="Kalinowski J."/>
            <person name="Ruckert C."/>
        </authorList>
    </citation>
    <scope>NUCLEOTIDE SEQUENCE</scope>
    <source>
        <strain evidence="1">CGMCC 1.15448</strain>
    </source>
</reference>
<proteinExistence type="predicted"/>
<dbReference type="AlphaFoldDB" id="A0A8J2UB93"/>
<dbReference type="GO" id="GO:0016779">
    <property type="term" value="F:nucleotidyltransferase activity"/>
    <property type="evidence" value="ECO:0007669"/>
    <property type="project" value="UniProtKB-KW"/>
</dbReference>
<protein>
    <submittedName>
        <fullName evidence="1">Thiazole biosynthesis adenylyltransferase ThiF</fullName>
    </submittedName>
</protein>
<keyword evidence="2" id="KW-1185">Reference proteome</keyword>
<keyword evidence="1" id="KW-0808">Transferase</keyword>
<dbReference type="EMBL" id="BMJC01000001">
    <property type="protein sequence ID" value="GGA92708.1"/>
    <property type="molecule type" value="Genomic_DNA"/>
</dbReference>
<keyword evidence="1" id="KW-0548">Nucleotidyltransferase</keyword>
<dbReference type="SUPFAM" id="SSF69572">
    <property type="entry name" value="Activating enzymes of the ubiquitin-like proteins"/>
    <property type="match status" value="1"/>
</dbReference>
<evidence type="ECO:0000313" key="2">
    <source>
        <dbReference type="Proteomes" id="UP000607559"/>
    </source>
</evidence>
<accession>A0A8J2UB93</accession>